<comment type="caution">
    <text evidence="2">The sequence shown here is derived from an EMBL/GenBank/DDBJ whole genome shotgun (WGS) entry which is preliminary data.</text>
</comment>
<name>A0ABN3RR58_9ACTN</name>
<dbReference type="Pfam" id="PF13391">
    <property type="entry name" value="HNH_2"/>
    <property type="match status" value="1"/>
</dbReference>
<dbReference type="Proteomes" id="UP001501666">
    <property type="component" value="Unassembled WGS sequence"/>
</dbReference>
<organism evidence="2 3">
    <name type="scientific">Nonomuraea recticatena</name>
    <dbReference type="NCBI Taxonomy" id="46178"/>
    <lineage>
        <taxon>Bacteria</taxon>
        <taxon>Bacillati</taxon>
        <taxon>Actinomycetota</taxon>
        <taxon>Actinomycetes</taxon>
        <taxon>Streptosporangiales</taxon>
        <taxon>Streptosporangiaceae</taxon>
        <taxon>Nonomuraea</taxon>
    </lineage>
</organism>
<keyword evidence="3" id="KW-1185">Reference proteome</keyword>
<protein>
    <submittedName>
        <fullName evidence="2">HNH endonuclease</fullName>
    </submittedName>
</protein>
<keyword evidence="2" id="KW-0378">Hydrolase</keyword>
<keyword evidence="2" id="KW-0540">Nuclease</keyword>
<gene>
    <name evidence="2" type="ORF">GCM10010412_026730</name>
</gene>
<evidence type="ECO:0000313" key="2">
    <source>
        <dbReference type="EMBL" id="GAA2656599.1"/>
    </source>
</evidence>
<dbReference type="EMBL" id="BAAATE010000005">
    <property type="protein sequence ID" value="GAA2656599.1"/>
    <property type="molecule type" value="Genomic_DNA"/>
</dbReference>
<keyword evidence="2" id="KW-0255">Endonuclease</keyword>
<evidence type="ECO:0000313" key="3">
    <source>
        <dbReference type="Proteomes" id="UP001501666"/>
    </source>
</evidence>
<proteinExistence type="predicted"/>
<evidence type="ECO:0000259" key="1">
    <source>
        <dbReference type="Pfam" id="PF13391"/>
    </source>
</evidence>
<accession>A0ABN3RR58</accession>
<sequence length="275" mass="31489">MVSRAELLGFQFEGRTFPLVDNQLGIRKPKELTAALSILTTYTSDGTRAPYEDEVGPDGLLRYKFQGDNPNLYTNVGLRHAHERGLPLIWFFGVKQGLYLPFFPVWIRAVETDQLQVAVALEEAQRHITLDGAASEIERRYSVGMTRRRLHQPVFRQRVIQAYQTSCAMCRLKHLSLLDAAHIIPDREERGVPAISNGMALCKIHHAAYDQHILGVRPDLVIEVRSDILEEVDGPMLKHGLQEMNGLRLVVPRRRVDMPKRELLEERYERFRDAG</sequence>
<dbReference type="GO" id="GO:0004519">
    <property type="term" value="F:endonuclease activity"/>
    <property type="evidence" value="ECO:0007669"/>
    <property type="project" value="UniProtKB-KW"/>
</dbReference>
<reference evidence="2 3" key="1">
    <citation type="journal article" date="2019" name="Int. J. Syst. Evol. Microbiol.">
        <title>The Global Catalogue of Microorganisms (GCM) 10K type strain sequencing project: providing services to taxonomists for standard genome sequencing and annotation.</title>
        <authorList>
            <consortium name="The Broad Institute Genomics Platform"/>
            <consortium name="The Broad Institute Genome Sequencing Center for Infectious Disease"/>
            <person name="Wu L."/>
            <person name="Ma J."/>
        </authorList>
    </citation>
    <scope>NUCLEOTIDE SEQUENCE [LARGE SCALE GENOMIC DNA]</scope>
    <source>
        <strain evidence="2 3">JCM 6835</strain>
    </source>
</reference>
<feature type="domain" description="HNH nuclease" evidence="1">
    <location>
        <begin position="167"/>
        <end position="216"/>
    </location>
</feature>
<dbReference type="InterPro" id="IPR003615">
    <property type="entry name" value="HNH_nuc"/>
</dbReference>